<evidence type="ECO:0000256" key="1">
    <source>
        <dbReference type="ARBA" id="ARBA00004167"/>
    </source>
</evidence>
<evidence type="ECO:0000313" key="5">
    <source>
        <dbReference type="EMBL" id="AIF47241.1"/>
    </source>
</evidence>
<dbReference type="PANTHER" id="PTHR30386">
    <property type="entry name" value="MEMBRANE FUSION SUBUNIT OF EMRAB-TOLC MULTIDRUG EFFLUX PUMP"/>
    <property type="match status" value="1"/>
</dbReference>
<comment type="subcellular location">
    <subcellularLocation>
        <location evidence="1">Membrane</location>
        <topology evidence="1">Single-pass membrane protein</topology>
    </subcellularLocation>
</comment>
<keyword evidence="4" id="KW-0472">Membrane</keyword>
<keyword evidence="3" id="KW-1133">Transmembrane helix</keyword>
<dbReference type="HOGENOM" id="CLU_023976_5_0_6"/>
<dbReference type="InterPro" id="IPR050739">
    <property type="entry name" value="MFP"/>
</dbReference>
<evidence type="ECO:0000256" key="3">
    <source>
        <dbReference type="ARBA" id="ARBA00022989"/>
    </source>
</evidence>
<dbReference type="STRING" id="1217721.HY57_08100"/>
<evidence type="ECO:0000256" key="4">
    <source>
        <dbReference type="ARBA" id="ARBA00023136"/>
    </source>
</evidence>
<keyword evidence="2" id="KW-0812">Transmembrane</keyword>
<dbReference type="Proteomes" id="UP000027987">
    <property type="component" value="Chromosome"/>
</dbReference>
<proteinExistence type="predicted"/>
<evidence type="ECO:0000256" key="2">
    <source>
        <dbReference type="ARBA" id="ARBA00022692"/>
    </source>
</evidence>
<dbReference type="KEGG" id="dja:HY57_08100"/>
<name>A0A075JYR8_9GAMM</name>
<keyword evidence="6" id="KW-1185">Reference proteome</keyword>
<dbReference type="AlphaFoldDB" id="A0A075JYR8"/>
<dbReference type="GO" id="GO:0016020">
    <property type="term" value="C:membrane"/>
    <property type="evidence" value="ECO:0007669"/>
    <property type="project" value="UniProtKB-SubCell"/>
</dbReference>
<dbReference type="EMBL" id="CP008884">
    <property type="protein sequence ID" value="AIF47241.1"/>
    <property type="molecule type" value="Genomic_DNA"/>
</dbReference>
<sequence length="177" mass="18796">MLALLSIASGVSESAGDVDNVVAPQDGVVAFVHARVGRWLERGDVAVILDTQPDGPLQVVLRIPSGQRGFVQHGQRVGIKLDAFPFSRFGVRAATIGSVSEVTTGNAVADSPLEDSGIAKDASSDYLAWASLGARTFRYGGEELHIFPGMRGRASIVVERLTLAEWLFAPLLRAVRG</sequence>
<dbReference type="PATRIC" id="fig|1217721.7.peg.1681"/>
<protein>
    <submittedName>
        <fullName evidence="5">Uncharacterized protein</fullName>
    </submittedName>
</protein>
<evidence type="ECO:0000313" key="6">
    <source>
        <dbReference type="Proteomes" id="UP000027987"/>
    </source>
</evidence>
<gene>
    <name evidence="5" type="ORF">HY57_08100</name>
</gene>
<dbReference type="PANTHER" id="PTHR30386:SF26">
    <property type="entry name" value="TRANSPORT PROTEIN COMB"/>
    <property type="match status" value="1"/>
</dbReference>
<accession>A0A075JYR8</accession>
<reference evidence="5 6" key="1">
    <citation type="submission" date="2014-07" db="EMBL/GenBank/DDBJ databases">
        <title>Complete Genome Sequence of Dyella japonica Strain A8 Isolated from Malaysian Tropical Soil.</title>
        <authorList>
            <person name="Hui R.K.H."/>
            <person name="Chen J.-W."/>
            <person name="Chan K.-G."/>
            <person name="Leung F.C.C."/>
        </authorList>
    </citation>
    <scope>NUCLEOTIDE SEQUENCE [LARGE SCALE GENOMIC DNA]</scope>
    <source>
        <strain evidence="5 6">A8</strain>
    </source>
</reference>
<organism evidence="5 6">
    <name type="scientific">Dyella japonica A8</name>
    <dbReference type="NCBI Taxonomy" id="1217721"/>
    <lineage>
        <taxon>Bacteria</taxon>
        <taxon>Pseudomonadati</taxon>
        <taxon>Pseudomonadota</taxon>
        <taxon>Gammaproteobacteria</taxon>
        <taxon>Lysobacterales</taxon>
        <taxon>Rhodanobacteraceae</taxon>
        <taxon>Dyella</taxon>
    </lineage>
</organism>